<dbReference type="InterPro" id="IPR036291">
    <property type="entry name" value="NAD(P)-bd_dom_sf"/>
</dbReference>
<reference evidence="4" key="1">
    <citation type="submission" date="2022-06" db="EMBL/GenBank/DDBJ databases">
        <authorList>
            <person name="Sun Q."/>
        </authorList>
    </citation>
    <scope>NUCLEOTIDE SEQUENCE</scope>
    <source>
        <strain evidence="4">S101</strain>
    </source>
</reference>
<sequence>MTAKSMPAPLTPGDGKLRIYVENRENAFGNFVVSQDDLRRALGAQADRVEISVNSADAPDFASLQAATFFIGSGFDPQRLRDYGRKLRVVHCLSAGVEYYMPLDWLPSGAVLTNSSGAHEEKGGQYGLMAVLMLNERMPRLITSQKERRWDQAFSSTIRGKTALFFGTGSLGSAIAACLKPLGVRRIGISRNGRPVEAFDACHTVDTLHEWLPKADFLVVATPLTPATRNAIGAREIALLPPHAGLVNIGRAPVVDYLALATALREGRLSGAVLDVFDEEPLPESSDLWDVPNLIITPHTSCDDHHNYIDRCLSIFAGNVERLSKGLPLENVVDAIHQY</sequence>
<dbReference type="Proteomes" id="UP001155380">
    <property type="component" value="Unassembled WGS sequence"/>
</dbReference>
<keyword evidence="1" id="KW-0560">Oxidoreductase</keyword>
<dbReference type="CDD" id="cd05300">
    <property type="entry name" value="2-Hacid_dh_1"/>
    <property type="match status" value="1"/>
</dbReference>
<comment type="caution">
    <text evidence="4">The sequence shown here is derived from an EMBL/GenBank/DDBJ whole genome shotgun (WGS) entry which is preliminary data.</text>
</comment>
<dbReference type="GO" id="GO:0051287">
    <property type="term" value="F:NAD binding"/>
    <property type="evidence" value="ECO:0007669"/>
    <property type="project" value="InterPro"/>
</dbReference>
<dbReference type="SUPFAM" id="SSF51735">
    <property type="entry name" value="NAD(P)-binding Rossmann-fold domains"/>
    <property type="match status" value="1"/>
</dbReference>
<protein>
    <submittedName>
        <fullName evidence="4">D-2-hydroxyacid dehydrogenase</fullName>
    </submittedName>
</protein>
<dbReference type="GO" id="GO:0016491">
    <property type="term" value="F:oxidoreductase activity"/>
    <property type="evidence" value="ECO:0007669"/>
    <property type="project" value="UniProtKB-KW"/>
</dbReference>
<feature type="domain" description="D-isomer specific 2-hydroxyacid dehydrogenase NAD-binding" evidence="3">
    <location>
        <begin position="128"/>
        <end position="301"/>
    </location>
</feature>
<accession>A0AAJ1F9R1</accession>
<dbReference type="PANTHER" id="PTHR43333:SF1">
    <property type="entry name" value="D-ISOMER SPECIFIC 2-HYDROXYACID DEHYDROGENASE NAD-BINDING DOMAIN-CONTAINING PROTEIN"/>
    <property type="match status" value="1"/>
</dbReference>
<proteinExistence type="predicted"/>
<evidence type="ECO:0000259" key="3">
    <source>
        <dbReference type="Pfam" id="PF02826"/>
    </source>
</evidence>
<organism evidence="4 5">
    <name type="scientific">Ciceribacter sichuanensis</name>
    <dbReference type="NCBI Taxonomy" id="2949647"/>
    <lineage>
        <taxon>Bacteria</taxon>
        <taxon>Pseudomonadati</taxon>
        <taxon>Pseudomonadota</taxon>
        <taxon>Alphaproteobacteria</taxon>
        <taxon>Hyphomicrobiales</taxon>
        <taxon>Rhizobiaceae</taxon>
        <taxon>Ciceribacter</taxon>
    </lineage>
</organism>
<evidence type="ECO:0000256" key="1">
    <source>
        <dbReference type="ARBA" id="ARBA00023002"/>
    </source>
</evidence>
<dbReference type="EMBL" id="JAMXLX010000010">
    <property type="protein sequence ID" value="MCO5959644.1"/>
    <property type="molecule type" value="Genomic_DNA"/>
</dbReference>
<gene>
    <name evidence="4" type="ORF">NBH21_22980</name>
</gene>
<evidence type="ECO:0000313" key="5">
    <source>
        <dbReference type="Proteomes" id="UP001155380"/>
    </source>
</evidence>
<dbReference type="Pfam" id="PF02826">
    <property type="entry name" value="2-Hacid_dh_C"/>
    <property type="match status" value="1"/>
</dbReference>
<dbReference type="AlphaFoldDB" id="A0AAJ1F9R1"/>
<keyword evidence="2" id="KW-0520">NAD</keyword>
<dbReference type="Gene3D" id="3.40.50.720">
    <property type="entry name" value="NAD(P)-binding Rossmann-like Domain"/>
    <property type="match status" value="2"/>
</dbReference>
<evidence type="ECO:0000256" key="2">
    <source>
        <dbReference type="ARBA" id="ARBA00023027"/>
    </source>
</evidence>
<name>A0AAJ1F9R1_9HYPH</name>
<dbReference type="RefSeq" id="WP_250913130.1">
    <property type="nucleotide sequence ID" value="NZ_JAMXLX010000010.1"/>
</dbReference>
<dbReference type="PANTHER" id="PTHR43333">
    <property type="entry name" value="2-HACID_DH_C DOMAIN-CONTAINING PROTEIN"/>
    <property type="match status" value="1"/>
</dbReference>
<evidence type="ECO:0000313" key="4">
    <source>
        <dbReference type="EMBL" id="MCO5959644.1"/>
    </source>
</evidence>
<dbReference type="InterPro" id="IPR006140">
    <property type="entry name" value="D-isomer_DH_NAD-bd"/>
</dbReference>